<comment type="caution">
    <text evidence="8">The sequence shown here is derived from an EMBL/GenBank/DDBJ whole genome shotgun (WGS) entry which is preliminary data.</text>
</comment>
<dbReference type="InterPro" id="IPR008271">
    <property type="entry name" value="Ser/Thr_kinase_AS"/>
</dbReference>
<evidence type="ECO:0000256" key="6">
    <source>
        <dbReference type="SAM" id="Phobius"/>
    </source>
</evidence>
<evidence type="ECO:0000313" key="9">
    <source>
        <dbReference type="Proteomes" id="UP001612928"/>
    </source>
</evidence>
<dbReference type="GO" id="GO:0004674">
    <property type="term" value="F:protein serine/threonine kinase activity"/>
    <property type="evidence" value="ECO:0007669"/>
    <property type="project" value="UniProtKB-EC"/>
</dbReference>
<dbReference type="EMBL" id="JBITMB010000004">
    <property type="protein sequence ID" value="MFI7441841.1"/>
    <property type="molecule type" value="Genomic_DNA"/>
</dbReference>
<keyword evidence="6" id="KW-1133">Transmembrane helix</keyword>
<name>A0ABW8A4X8_9ACTN</name>
<evidence type="ECO:0000256" key="5">
    <source>
        <dbReference type="SAM" id="MobiDB-lite"/>
    </source>
</evidence>
<evidence type="ECO:0000313" key="8">
    <source>
        <dbReference type="EMBL" id="MFI7441841.1"/>
    </source>
</evidence>
<feature type="compositionally biased region" description="Pro residues" evidence="5">
    <location>
        <begin position="300"/>
        <end position="316"/>
    </location>
</feature>
<keyword evidence="1 8" id="KW-0808">Transferase</keyword>
<keyword evidence="6" id="KW-0812">Transmembrane</keyword>
<evidence type="ECO:0000259" key="7">
    <source>
        <dbReference type="PROSITE" id="PS50011"/>
    </source>
</evidence>
<dbReference type="InterPro" id="IPR011009">
    <property type="entry name" value="Kinase-like_dom_sf"/>
</dbReference>
<sequence length="581" mass="60070">MRPLRSTDPREVAGYVLSGRLGEGGQGTVFLGSSPQGEPVAVKLLHAHFGRDHDARRHFHRELAALRRIAPFCTARVLAADPDADPPYVVSEYVDGPSLQEAVRDGGVMAGADLDRLAVATATALGAIHAAGVVHRDFKPANVLLAADGPRVIDFGIARPLDATAATVSGVVGTPAYMAPEQLAGDPAGPPLDLFAWGCTITYAAGGRPPFGHEPLPAVINRILNGDPELGPLTGELRAIVAACLDKDPARRPTAQQVLLGLMDERRGGRLFAVPPPHASGPQAAESGPHGGPSGSQAAPPGPYGSPPGPYGPSPGPSGAVVGPPHGAGDVPAAPYVGAPSQPGRPPATRPGRGRTGMLAGAAAAGLAVLVVIAVVFTVVRDRPGVTTTPQPSPPTGSPTSPGVSAQAAGQVARTPRLGLEFWQGGALAPMVLDDLDDAVTTVTLKGAPFELRFPQLTGDRALQICAWTDRSVFAIEDGGKVADHRCFRPGTGLADYEYGSGTLFLDDEGHNHLAGTRVARHSAALDKVLFSTVFRDDVSTPMAEQRQDLHLAVFTDLDGDGTFKKAGEGEYEYVVLDLPS</sequence>
<dbReference type="PROSITE" id="PS50011">
    <property type="entry name" value="PROTEIN_KINASE_DOM"/>
    <property type="match status" value="1"/>
</dbReference>
<dbReference type="RefSeq" id="WP_397021788.1">
    <property type="nucleotide sequence ID" value="NZ_JBITMB010000004.1"/>
</dbReference>
<gene>
    <name evidence="8" type="ORF">ACIBP5_17925</name>
</gene>
<keyword evidence="2" id="KW-0547">Nucleotide-binding</keyword>
<reference evidence="8 9" key="1">
    <citation type="submission" date="2024-10" db="EMBL/GenBank/DDBJ databases">
        <title>The Natural Products Discovery Center: Release of the First 8490 Sequenced Strains for Exploring Actinobacteria Biosynthetic Diversity.</title>
        <authorList>
            <person name="Kalkreuter E."/>
            <person name="Kautsar S.A."/>
            <person name="Yang D."/>
            <person name="Bader C.D."/>
            <person name="Teijaro C.N."/>
            <person name="Fluegel L."/>
            <person name="Davis C.M."/>
            <person name="Simpson J.R."/>
            <person name="Lauterbach L."/>
            <person name="Steele A.D."/>
            <person name="Gui C."/>
            <person name="Meng S."/>
            <person name="Li G."/>
            <person name="Viehrig K."/>
            <person name="Ye F."/>
            <person name="Su P."/>
            <person name="Kiefer A.F."/>
            <person name="Nichols A."/>
            <person name="Cepeda A.J."/>
            <person name="Yan W."/>
            <person name="Fan B."/>
            <person name="Jiang Y."/>
            <person name="Adhikari A."/>
            <person name="Zheng C.-J."/>
            <person name="Schuster L."/>
            <person name="Cowan T.M."/>
            <person name="Smanski M.J."/>
            <person name="Chevrette M.G."/>
            <person name="De Carvalho L.P.S."/>
            <person name="Shen B."/>
        </authorList>
    </citation>
    <scope>NUCLEOTIDE SEQUENCE [LARGE SCALE GENOMIC DNA]</scope>
    <source>
        <strain evidence="8 9">NPDC049503</strain>
    </source>
</reference>
<organism evidence="8 9">
    <name type="scientific">Nonomuraea indica</name>
    <dbReference type="NCBI Taxonomy" id="1581193"/>
    <lineage>
        <taxon>Bacteria</taxon>
        <taxon>Bacillati</taxon>
        <taxon>Actinomycetota</taxon>
        <taxon>Actinomycetes</taxon>
        <taxon>Streptosporangiales</taxon>
        <taxon>Streptosporangiaceae</taxon>
        <taxon>Nonomuraea</taxon>
    </lineage>
</organism>
<keyword evidence="6" id="KW-0472">Membrane</keyword>
<dbReference type="Gene3D" id="1.10.510.10">
    <property type="entry name" value="Transferase(Phosphotransferase) domain 1"/>
    <property type="match status" value="1"/>
</dbReference>
<dbReference type="Pfam" id="PF00069">
    <property type="entry name" value="Pkinase"/>
    <property type="match status" value="1"/>
</dbReference>
<dbReference type="PANTHER" id="PTHR43289:SF34">
    <property type="entry name" value="SERINE_THREONINE-PROTEIN KINASE YBDM-RELATED"/>
    <property type="match status" value="1"/>
</dbReference>
<dbReference type="InterPro" id="IPR000719">
    <property type="entry name" value="Prot_kinase_dom"/>
</dbReference>
<protein>
    <submittedName>
        <fullName evidence="8">Serine/threonine-protein kinase</fullName>
        <ecNumber evidence="8">2.7.11.1</ecNumber>
    </submittedName>
</protein>
<keyword evidence="3 8" id="KW-0418">Kinase</keyword>
<feature type="region of interest" description="Disordered" evidence="5">
    <location>
        <begin position="269"/>
        <end position="355"/>
    </location>
</feature>
<dbReference type="SUPFAM" id="SSF56112">
    <property type="entry name" value="Protein kinase-like (PK-like)"/>
    <property type="match status" value="1"/>
</dbReference>
<keyword evidence="4" id="KW-0067">ATP-binding</keyword>
<evidence type="ECO:0000256" key="4">
    <source>
        <dbReference type="ARBA" id="ARBA00022840"/>
    </source>
</evidence>
<evidence type="ECO:0000256" key="1">
    <source>
        <dbReference type="ARBA" id="ARBA00022679"/>
    </source>
</evidence>
<dbReference type="Proteomes" id="UP001612928">
    <property type="component" value="Unassembled WGS sequence"/>
</dbReference>
<dbReference type="CDD" id="cd14014">
    <property type="entry name" value="STKc_PknB_like"/>
    <property type="match status" value="1"/>
</dbReference>
<evidence type="ECO:0000256" key="2">
    <source>
        <dbReference type="ARBA" id="ARBA00022741"/>
    </source>
</evidence>
<dbReference type="PROSITE" id="PS00108">
    <property type="entry name" value="PROTEIN_KINASE_ST"/>
    <property type="match status" value="1"/>
</dbReference>
<dbReference type="Gene3D" id="3.30.200.20">
    <property type="entry name" value="Phosphorylase Kinase, domain 1"/>
    <property type="match status" value="1"/>
</dbReference>
<feature type="compositionally biased region" description="Low complexity" evidence="5">
    <location>
        <begin position="317"/>
        <end position="335"/>
    </location>
</feature>
<dbReference type="PANTHER" id="PTHR43289">
    <property type="entry name" value="MITOGEN-ACTIVATED PROTEIN KINASE KINASE KINASE 20-RELATED"/>
    <property type="match status" value="1"/>
</dbReference>
<proteinExistence type="predicted"/>
<accession>A0ABW8A4X8</accession>
<dbReference type="EC" id="2.7.11.1" evidence="8"/>
<feature type="domain" description="Protein kinase" evidence="7">
    <location>
        <begin position="15"/>
        <end position="273"/>
    </location>
</feature>
<feature type="transmembrane region" description="Helical" evidence="6">
    <location>
        <begin position="359"/>
        <end position="380"/>
    </location>
</feature>
<evidence type="ECO:0000256" key="3">
    <source>
        <dbReference type="ARBA" id="ARBA00022777"/>
    </source>
</evidence>
<keyword evidence="9" id="KW-1185">Reference proteome</keyword>
<feature type="region of interest" description="Disordered" evidence="5">
    <location>
        <begin position="385"/>
        <end position="410"/>
    </location>
</feature>